<comment type="caution">
    <text evidence="2">The sequence shown here is derived from an EMBL/GenBank/DDBJ whole genome shotgun (WGS) entry which is preliminary data.</text>
</comment>
<gene>
    <name evidence="2" type="ORF">K7432_006480</name>
</gene>
<dbReference type="Proteomes" id="UP001479436">
    <property type="component" value="Unassembled WGS sequence"/>
</dbReference>
<evidence type="ECO:0000313" key="2">
    <source>
        <dbReference type="EMBL" id="KAK9717028.1"/>
    </source>
</evidence>
<keyword evidence="1" id="KW-0812">Transmembrane</keyword>
<protein>
    <submittedName>
        <fullName evidence="2">Uncharacterized protein</fullName>
    </submittedName>
</protein>
<organism evidence="2 3">
    <name type="scientific">Basidiobolus ranarum</name>
    <dbReference type="NCBI Taxonomy" id="34480"/>
    <lineage>
        <taxon>Eukaryota</taxon>
        <taxon>Fungi</taxon>
        <taxon>Fungi incertae sedis</taxon>
        <taxon>Zoopagomycota</taxon>
        <taxon>Entomophthoromycotina</taxon>
        <taxon>Basidiobolomycetes</taxon>
        <taxon>Basidiobolales</taxon>
        <taxon>Basidiobolaceae</taxon>
        <taxon>Basidiobolus</taxon>
    </lineage>
</organism>
<accession>A0ABR2W1I9</accession>
<reference evidence="2 3" key="1">
    <citation type="submission" date="2023-04" db="EMBL/GenBank/DDBJ databases">
        <title>Genome of Basidiobolus ranarum AG-B5.</title>
        <authorList>
            <person name="Stajich J.E."/>
            <person name="Carter-House D."/>
            <person name="Gryganskyi A."/>
        </authorList>
    </citation>
    <scope>NUCLEOTIDE SEQUENCE [LARGE SCALE GENOMIC DNA]</scope>
    <source>
        <strain evidence="2 3">AG-B5</strain>
    </source>
</reference>
<evidence type="ECO:0000256" key="1">
    <source>
        <dbReference type="SAM" id="Phobius"/>
    </source>
</evidence>
<feature type="transmembrane region" description="Helical" evidence="1">
    <location>
        <begin position="153"/>
        <end position="173"/>
    </location>
</feature>
<feature type="transmembrane region" description="Helical" evidence="1">
    <location>
        <begin position="127"/>
        <end position="146"/>
    </location>
</feature>
<proteinExistence type="predicted"/>
<feature type="transmembrane region" description="Helical" evidence="1">
    <location>
        <begin position="22"/>
        <end position="41"/>
    </location>
</feature>
<keyword evidence="1" id="KW-1133">Transmembrane helix</keyword>
<name>A0ABR2W1I9_9FUNG</name>
<feature type="transmembrane region" description="Helical" evidence="1">
    <location>
        <begin position="99"/>
        <end position="121"/>
    </location>
</feature>
<keyword evidence="3" id="KW-1185">Reference proteome</keyword>
<evidence type="ECO:0000313" key="3">
    <source>
        <dbReference type="Proteomes" id="UP001479436"/>
    </source>
</evidence>
<sequence length="175" mass="19607">MALQDHINLWSRNDRYVRDCFIALWALWMIWSLLQLAKYFITWNDRALTHATSAPVMRERVGSSESAHVAVEGQTASSAVSTVTPKLTPFSERIARAEALARGLFITFLWVLIASTVGYGITRGSMIIAWLYFAVALIWICVELAISHSISRVSFGIVEFAFGLAIMGIAFQFGW</sequence>
<keyword evidence="1" id="KW-0472">Membrane</keyword>
<dbReference type="EMBL" id="JASJQH010007163">
    <property type="protein sequence ID" value="KAK9717028.1"/>
    <property type="molecule type" value="Genomic_DNA"/>
</dbReference>